<comment type="caution">
    <text evidence="1">The sequence shown here is derived from an EMBL/GenBank/DDBJ whole genome shotgun (WGS) entry which is preliminary data.</text>
</comment>
<sequence>MYFDKKPETTDINENKSIIARIFIKKAKDKFSTKFEIWLFDCYDVSMCSFFKIQKNSGAIALKFNKFASLHDFLKKIQYI</sequence>
<evidence type="ECO:0000313" key="2">
    <source>
        <dbReference type="Proteomes" id="UP000276133"/>
    </source>
</evidence>
<evidence type="ECO:0000313" key="1">
    <source>
        <dbReference type="EMBL" id="RNA05951.1"/>
    </source>
</evidence>
<accession>A0A3M7Q4M0</accession>
<dbReference type="AlphaFoldDB" id="A0A3M7Q4M0"/>
<dbReference type="Proteomes" id="UP000276133">
    <property type="component" value="Unassembled WGS sequence"/>
</dbReference>
<proteinExistence type="predicted"/>
<keyword evidence="2" id="KW-1185">Reference proteome</keyword>
<name>A0A3M7Q4M0_BRAPC</name>
<reference evidence="1 2" key="1">
    <citation type="journal article" date="2018" name="Sci. Rep.">
        <title>Genomic signatures of local adaptation to the degree of environmental predictability in rotifers.</title>
        <authorList>
            <person name="Franch-Gras L."/>
            <person name="Hahn C."/>
            <person name="Garcia-Roger E.M."/>
            <person name="Carmona M.J."/>
            <person name="Serra M."/>
            <person name="Gomez A."/>
        </authorList>
    </citation>
    <scope>NUCLEOTIDE SEQUENCE [LARGE SCALE GENOMIC DNA]</scope>
    <source>
        <strain evidence="1">HYR1</strain>
    </source>
</reference>
<gene>
    <name evidence="1" type="ORF">BpHYR1_032703</name>
</gene>
<protein>
    <submittedName>
        <fullName evidence="1">Uncharacterized protein</fullName>
    </submittedName>
</protein>
<organism evidence="1 2">
    <name type="scientific">Brachionus plicatilis</name>
    <name type="common">Marine rotifer</name>
    <name type="synonym">Brachionus muelleri</name>
    <dbReference type="NCBI Taxonomy" id="10195"/>
    <lineage>
        <taxon>Eukaryota</taxon>
        <taxon>Metazoa</taxon>
        <taxon>Spiralia</taxon>
        <taxon>Gnathifera</taxon>
        <taxon>Rotifera</taxon>
        <taxon>Eurotatoria</taxon>
        <taxon>Monogononta</taxon>
        <taxon>Pseudotrocha</taxon>
        <taxon>Ploima</taxon>
        <taxon>Brachionidae</taxon>
        <taxon>Brachionus</taxon>
    </lineage>
</organism>
<dbReference type="EMBL" id="REGN01007554">
    <property type="protein sequence ID" value="RNA05951.1"/>
    <property type="molecule type" value="Genomic_DNA"/>
</dbReference>